<dbReference type="SUPFAM" id="SSF53756">
    <property type="entry name" value="UDP-Glycosyltransferase/glycogen phosphorylase"/>
    <property type="match status" value="1"/>
</dbReference>
<gene>
    <name evidence="1" type="ORF">PVK06_044054</name>
</gene>
<name>A0ABR0MQ84_GOSAR</name>
<evidence type="ECO:0000313" key="2">
    <source>
        <dbReference type="Proteomes" id="UP001358586"/>
    </source>
</evidence>
<accession>A0ABR0MQ84</accession>
<dbReference type="EMBL" id="JARKNE010000012">
    <property type="protein sequence ID" value="KAK5776095.1"/>
    <property type="molecule type" value="Genomic_DNA"/>
</dbReference>
<comment type="caution">
    <text evidence="1">The sequence shown here is derived from an EMBL/GenBank/DDBJ whole genome shotgun (WGS) entry which is preliminary data.</text>
</comment>
<keyword evidence="2" id="KW-1185">Reference proteome</keyword>
<proteinExistence type="predicted"/>
<reference evidence="1 2" key="1">
    <citation type="submission" date="2023-03" db="EMBL/GenBank/DDBJ databases">
        <title>WGS of Gossypium arboreum.</title>
        <authorList>
            <person name="Yu D."/>
        </authorList>
    </citation>
    <scope>NUCLEOTIDE SEQUENCE [LARGE SCALE GENOMIC DNA]</scope>
    <source>
        <tissue evidence="1">Leaf</tissue>
    </source>
</reference>
<sequence length="95" mass="10992">MQRLVVDKGLGVEIERSEDGWFSRDDIAKALRLAMVSDEGEKLGLQAREAARVFGNQNMQDSYFNRFVEYLKKMELQIKQDGLIAQTIITFIFFL</sequence>
<dbReference type="Proteomes" id="UP001358586">
    <property type="component" value="Chromosome 12"/>
</dbReference>
<organism evidence="1 2">
    <name type="scientific">Gossypium arboreum</name>
    <name type="common">Tree cotton</name>
    <name type="synonym">Gossypium nanking</name>
    <dbReference type="NCBI Taxonomy" id="29729"/>
    <lineage>
        <taxon>Eukaryota</taxon>
        <taxon>Viridiplantae</taxon>
        <taxon>Streptophyta</taxon>
        <taxon>Embryophyta</taxon>
        <taxon>Tracheophyta</taxon>
        <taxon>Spermatophyta</taxon>
        <taxon>Magnoliopsida</taxon>
        <taxon>eudicotyledons</taxon>
        <taxon>Gunneridae</taxon>
        <taxon>Pentapetalae</taxon>
        <taxon>rosids</taxon>
        <taxon>malvids</taxon>
        <taxon>Malvales</taxon>
        <taxon>Malvaceae</taxon>
        <taxon>Malvoideae</taxon>
        <taxon>Gossypium</taxon>
    </lineage>
</organism>
<evidence type="ECO:0000313" key="1">
    <source>
        <dbReference type="EMBL" id="KAK5776095.1"/>
    </source>
</evidence>
<protein>
    <submittedName>
        <fullName evidence="1">Uncharacterized protein</fullName>
    </submittedName>
</protein>